<dbReference type="InterPro" id="IPR006312">
    <property type="entry name" value="TatA/E"/>
</dbReference>
<dbReference type="RefSeq" id="WP_178930942.1">
    <property type="nucleotide sequence ID" value="NZ_JACBAZ010000001.1"/>
</dbReference>
<keyword evidence="6 9" id="KW-1133">Transmembrane helix</keyword>
<dbReference type="EMBL" id="JACBAZ010000001">
    <property type="protein sequence ID" value="NWK54411.1"/>
    <property type="molecule type" value="Genomic_DNA"/>
</dbReference>
<dbReference type="PANTHER" id="PTHR42982:SF1">
    <property type="entry name" value="SEC-INDEPENDENT PROTEIN TRANSLOCASE PROTEIN TATA"/>
    <property type="match status" value="1"/>
</dbReference>
<keyword evidence="12" id="KW-1185">Reference proteome</keyword>
<evidence type="ECO:0000256" key="3">
    <source>
        <dbReference type="ARBA" id="ARBA00022475"/>
    </source>
</evidence>
<dbReference type="AlphaFoldDB" id="A0A851GFA4"/>
<dbReference type="GO" id="GO:0008320">
    <property type="term" value="F:protein transmembrane transporter activity"/>
    <property type="evidence" value="ECO:0007669"/>
    <property type="project" value="UniProtKB-UniRule"/>
</dbReference>
<feature type="region of interest" description="Disordered" evidence="10">
    <location>
        <begin position="56"/>
        <end position="81"/>
    </location>
</feature>
<keyword evidence="4 9" id="KW-0812">Transmembrane</keyword>
<dbReference type="PANTHER" id="PTHR42982">
    <property type="entry name" value="SEC-INDEPENDENT PROTEIN TRANSLOCASE PROTEIN TATA"/>
    <property type="match status" value="1"/>
</dbReference>
<comment type="subcellular location">
    <subcellularLocation>
        <location evidence="1 9">Cell membrane</location>
        <topology evidence="1 9">Single-pass membrane protein</topology>
    </subcellularLocation>
</comment>
<evidence type="ECO:0000256" key="5">
    <source>
        <dbReference type="ARBA" id="ARBA00022927"/>
    </source>
</evidence>
<evidence type="ECO:0000256" key="6">
    <source>
        <dbReference type="ARBA" id="ARBA00022989"/>
    </source>
</evidence>
<dbReference type="GO" id="GO:0033281">
    <property type="term" value="C:TAT protein transport complex"/>
    <property type="evidence" value="ECO:0007669"/>
    <property type="project" value="UniProtKB-UniRule"/>
</dbReference>
<evidence type="ECO:0000256" key="4">
    <source>
        <dbReference type="ARBA" id="ARBA00022692"/>
    </source>
</evidence>
<dbReference type="NCBIfam" id="TIGR01411">
    <property type="entry name" value="tatAE"/>
    <property type="match status" value="1"/>
</dbReference>
<accession>A0A851GFA4</accession>
<dbReference type="HAMAP" id="MF_00236">
    <property type="entry name" value="TatA_E"/>
    <property type="match status" value="1"/>
</dbReference>
<proteinExistence type="inferred from homology"/>
<organism evidence="11 12">
    <name type="scientific">Oceaniferula marina</name>
    <dbReference type="NCBI Taxonomy" id="2748318"/>
    <lineage>
        <taxon>Bacteria</taxon>
        <taxon>Pseudomonadati</taxon>
        <taxon>Verrucomicrobiota</taxon>
        <taxon>Verrucomicrobiia</taxon>
        <taxon>Verrucomicrobiales</taxon>
        <taxon>Verrucomicrobiaceae</taxon>
        <taxon>Oceaniferula</taxon>
    </lineage>
</organism>
<evidence type="ECO:0000256" key="1">
    <source>
        <dbReference type="ARBA" id="ARBA00004162"/>
    </source>
</evidence>
<comment type="similarity">
    <text evidence="9">Belongs to the TatA/E family.</text>
</comment>
<feature type="transmembrane region" description="Helical" evidence="9">
    <location>
        <begin position="6"/>
        <end position="29"/>
    </location>
</feature>
<evidence type="ECO:0000313" key="11">
    <source>
        <dbReference type="EMBL" id="NWK54411.1"/>
    </source>
</evidence>
<gene>
    <name evidence="9 11" type="primary">tatA</name>
    <name evidence="11" type="ORF">HW115_02230</name>
</gene>
<keyword evidence="8 9" id="KW-0472">Membrane</keyword>
<dbReference type="Proteomes" id="UP000557872">
    <property type="component" value="Unassembled WGS sequence"/>
</dbReference>
<keyword evidence="2 9" id="KW-0813">Transport</keyword>
<keyword evidence="7 9" id="KW-0811">Translocation</keyword>
<evidence type="ECO:0000256" key="9">
    <source>
        <dbReference type="HAMAP-Rule" id="MF_00236"/>
    </source>
</evidence>
<evidence type="ECO:0000313" key="12">
    <source>
        <dbReference type="Proteomes" id="UP000557872"/>
    </source>
</evidence>
<dbReference type="Pfam" id="PF02416">
    <property type="entry name" value="TatA_B_E"/>
    <property type="match status" value="1"/>
</dbReference>
<reference evidence="11 12" key="1">
    <citation type="submission" date="2020-07" db="EMBL/GenBank/DDBJ databases">
        <title>Roseicoccus Jingziensis gen. nov., sp. nov., isolated from coastal seawater.</title>
        <authorList>
            <person name="Feng X."/>
        </authorList>
    </citation>
    <scope>NUCLEOTIDE SEQUENCE [LARGE SCALE GENOMIC DNA]</scope>
    <source>
        <strain evidence="11 12">N1E253</strain>
    </source>
</reference>
<dbReference type="Gene3D" id="1.20.5.3310">
    <property type="match status" value="1"/>
</dbReference>
<sequence>MTELSTIAFLGTLGTQEMVIIFLIVLLLFGAKKLPQLARGVGKSMGEFKKAKEEFEHEISRAEEEATKPSKESSPRKEEAS</sequence>
<evidence type="ECO:0000256" key="2">
    <source>
        <dbReference type="ARBA" id="ARBA00022448"/>
    </source>
</evidence>
<evidence type="ECO:0000256" key="8">
    <source>
        <dbReference type="ARBA" id="ARBA00023136"/>
    </source>
</evidence>
<comment type="function">
    <text evidence="9">Part of the twin-arginine translocation (Tat) system that transports large folded proteins containing a characteristic twin-arginine motif in their signal peptide across membranes. TatA could form the protein-conducting channel of the Tat system.</text>
</comment>
<comment type="subunit">
    <text evidence="9">Forms a complex with TatC.</text>
</comment>
<comment type="caution">
    <text evidence="11">The sequence shown here is derived from an EMBL/GenBank/DDBJ whole genome shotgun (WGS) entry which is preliminary data.</text>
</comment>
<dbReference type="GO" id="GO:0043953">
    <property type="term" value="P:protein transport by the Tat complex"/>
    <property type="evidence" value="ECO:0007669"/>
    <property type="project" value="UniProtKB-UniRule"/>
</dbReference>
<name>A0A851GFA4_9BACT</name>
<dbReference type="InterPro" id="IPR003369">
    <property type="entry name" value="TatA/B/E"/>
</dbReference>
<evidence type="ECO:0000256" key="10">
    <source>
        <dbReference type="SAM" id="MobiDB-lite"/>
    </source>
</evidence>
<keyword evidence="3 9" id="KW-1003">Cell membrane</keyword>
<keyword evidence="5 9" id="KW-0653">Protein transport</keyword>
<evidence type="ECO:0000256" key="7">
    <source>
        <dbReference type="ARBA" id="ARBA00023010"/>
    </source>
</evidence>
<protein>
    <recommendedName>
        <fullName evidence="9">Sec-independent protein translocase protein TatA</fullName>
    </recommendedName>
</protein>